<keyword evidence="9" id="KW-1185">Reference proteome</keyword>
<accession>A0AAD9IMJ1</accession>
<dbReference type="InterPro" id="IPR031099">
    <property type="entry name" value="BRCA1-associated"/>
</dbReference>
<evidence type="ECO:0000256" key="2">
    <source>
        <dbReference type="ARBA" id="ARBA00022737"/>
    </source>
</evidence>
<dbReference type="Gene3D" id="3.40.50.10190">
    <property type="entry name" value="BRCT domain"/>
    <property type="match status" value="1"/>
</dbReference>
<dbReference type="SMART" id="SM00292">
    <property type="entry name" value="BRCT"/>
    <property type="match status" value="1"/>
</dbReference>
<evidence type="ECO:0000256" key="1">
    <source>
        <dbReference type="ARBA" id="ARBA00004123"/>
    </source>
</evidence>
<keyword evidence="2" id="KW-0677">Repeat</keyword>
<dbReference type="PANTHER" id="PTHR13763">
    <property type="entry name" value="BREAST CANCER TYPE 1 SUSCEPTIBILITY PROTEIN BRCA1"/>
    <property type="match status" value="1"/>
</dbReference>
<keyword evidence="5" id="KW-0539">Nucleus</keyword>
<evidence type="ECO:0000259" key="7">
    <source>
        <dbReference type="PROSITE" id="PS50172"/>
    </source>
</evidence>
<protein>
    <recommendedName>
        <fullName evidence="7">BRCT domain-containing protein</fullName>
    </recommendedName>
</protein>
<dbReference type="Pfam" id="PF00533">
    <property type="entry name" value="BRCT"/>
    <property type="match status" value="1"/>
</dbReference>
<dbReference type="InterPro" id="IPR036420">
    <property type="entry name" value="BRCT_dom_sf"/>
</dbReference>
<dbReference type="GO" id="GO:0005634">
    <property type="term" value="C:nucleus"/>
    <property type="evidence" value="ECO:0007669"/>
    <property type="project" value="UniProtKB-SubCell"/>
</dbReference>
<comment type="caution">
    <text evidence="8">The sequence shown here is derived from an EMBL/GenBank/DDBJ whole genome shotgun (WGS) entry which is preliminary data.</text>
</comment>
<feature type="compositionally biased region" description="Polar residues" evidence="6">
    <location>
        <begin position="149"/>
        <end position="168"/>
    </location>
</feature>
<evidence type="ECO:0000256" key="6">
    <source>
        <dbReference type="SAM" id="MobiDB-lite"/>
    </source>
</evidence>
<keyword evidence="3" id="KW-0227">DNA damage</keyword>
<dbReference type="GO" id="GO:0000724">
    <property type="term" value="P:double-strand break repair via homologous recombination"/>
    <property type="evidence" value="ECO:0007669"/>
    <property type="project" value="TreeGrafter"/>
</dbReference>
<dbReference type="AlphaFoldDB" id="A0AAD9IMJ1"/>
<organism evidence="8 9">
    <name type="scientific">Prototheca wickerhamii</name>
    <dbReference type="NCBI Taxonomy" id="3111"/>
    <lineage>
        <taxon>Eukaryota</taxon>
        <taxon>Viridiplantae</taxon>
        <taxon>Chlorophyta</taxon>
        <taxon>core chlorophytes</taxon>
        <taxon>Trebouxiophyceae</taxon>
        <taxon>Chlorellales</taxon>
        <taxon>Chlorellaceae</taxon>
        <taxon>Prototheca</taxon>
    </lineage>
</organism>
<evidence type="ECO:0000256" key="5">
    <source>
        <dbReference type="ARBA" id="ARBA00023242"/>
    </source>
</evidence>
<dbReference type="InterPro" id="IPR001357">
    <property type="entry name" value="BRCT_dom"/>
</dbReference>
<reference evidence="8" key="1">
    <citation type="submission" date="2021-01" db="EMBL/GenBank/DDBJ databases">
        <authorList>
            <person name="Eckstrom K.M.E."/>
        </authorList>
    </citation>
    <scope>NUCLEOTIDE SEQUENCE</scope>
    <source>
        <strain evidence="8">UVCC 0001</strain>
    </source>
</reference>
<dbReference type="GO" id="GO:0004842">
    <property type="term" value="F:ubiquitin-protein transferase activity"/>
    <property type="evidence" value="ECO:0007669"/>
    <property type="project" value="TreeGrafter"/>
</dbReference>
<feature type="compositionally biased region" description="Low complexity" evidence="6">
    <location>
        <begin position="100"/>
        <end position="109"/>
    </location>
</feature>
<evidence type="ECO:0000256" key="3">
    <source>
        <dbReference type="ARBA" id="ARBA00022763"/>
    </source>
</evidence>
<dbReference type="PANTHER" id="PTHR13763:SF0">
    <property type="entry name" value="BREAST CANCER TYPE 1 SUSCEPTIBILITY PROTEIN"/>
    <property type="match status" value="1"/>
</dbReference>
<feature type="compositionally biased region" description="Basic and acidic residues" evidence="6">
    <location>
        <begin position="76"/>
        <end position="87"/>
    </location>
</feature>
<dbReference type="Proteomes" id="UP001255856">
    <property type="component" value="Unassembled WGS sequence"/>
</dbReference>
<feature type="region of interest" description="Disordered" evidence="6">
    <location>
        <begin position="61"/>
        <end position="189"/>
    </location>
</feature>
<comment type="subcellular location">
    <subcellularLocation>
        <location evidence="1">Nucleus</location>
    </subcellularLocation>
</comment>
<dbReference type="GO" id="GO:0045944">
    <property type="term" value="P:positive regulation of transcription by RNA polymerase II"/>
    <property type="evidence" value="ECO:0007669"/>
    <property type="project" value="TreeGrafter"/>
</dbReference>
<dbReference type="EMBL" id="JASFZW010000001">
    <property type="protein sequence ID" value="KAK2080413.1"/>
    <property type="molecule type" value="Genomic_DNA"/>
</dbReference>
<dbReference type="SUPFAM" id="SSF52113">
    <property type="entry name" value="BRCT domain"/>
    <property type="match status" value="1"/>
</dbReference>
<gene>
    <name evidence="8" type="ORF">QBZ16_000266</name>
</gene>
<keyword evidence="4" id="KW-0234">DNA repair</keyword>
<proteinExistence type="predicted"/>
<evidence type="ECO:0000313" key="9">
    <source>
        <dbReference type="Proteomes" id="UP001255856"/>
    </source>
</evidence>
<evidence type="ECO:0000256" key="4">
    <source>
        <dbReference type="ARBA" id="ARBA00023204"/>
    </source>
</evidence>
<evidence type="ECO:0000313" key="8">
    <source>
        <dbReference type="EMBL" id="KAK2080413.1"/>
    </source>
</evidence>
<sequence>MMEERVRDLLEAVNDQTLRNPHSFATCECQHPAWRRDLVFNHRLAAVVDNVRSIAAAFGPQKAHRGEDGNALCSQDGKRLRAKELPGSRRRRQAKRGRNEAAAAPSPAEAELHVPESAVVDDSQPDNWIATGCGEEPGSTGAAPAAWNPASQRPETQSEVETSGQTPSRAADPSPSLESIRTSCSPTRSAGVERAAMAAELALLLRALDACARAPQGPSGGASETPIRRKIALSTAGPRGCLQRLVQDLGGADEVLEVTTSTTHVIVAADATGVSRARTMKMAQALAVGCWVVSPEWLEACLEARAWVAEAPYELKGDPCALGGPARAAPPRGRAAGALSGTALLHRLHALALTRAIELAGGTVLRQGALTRQGAIECGCCLVSAQSDPAVLTSLQAAWGVQPVTIGWVLDHLSRQQEFRSWSSQGETALTVDPVTPL</sequence>
<feature type="compositionally biased region" description="Polar residues" evidence="6">
    <location>
        <begin position="176"/>
        <end position="188"/>
    </location>
</feature>
<dbReference type="PROSITE" id="PS50172">
    <property type="entry name" value="BRCT"/>
    <property type="match status" value="1"/>
</dbReference>
<name>A0AAD9IMJ1_PROWI</name>
<feature type="domain" description="BRCT" evidence="7">
    <location>
        <begin position="242"/>
        <end position="315"/>
    </location>
</feature>